<gene>
    <name evidence="1" type="ORF">CUS_4692</name>
</gene>
<organism evidence="1 2">
    <name type="scientific">Ruminococcus albus 8</name>
    <dbReference type="NCBI Taxonomy" id="246199"/>
    <lineage>
        <taxon>Bacteria</taxon>
        <taxon>Bacillati</taxon>
        <taxon>Bacillota</taxon>
        <taxon>Clostridia</taxon>
        <taxon>Eubacteriales</taxon>
        <taxon>Oscillospiraceae</taxon>
        <taxon>Ruminococcus</taxon>
    </lineage>
</organism>
<name>E9SGH7_RUMAL</name>
<dbReference type="STRING" id="246199.CUS_4692"/>
<evidence type="ECO:0000313" key="1">
    <source>
        <dbReference type="EMBL" id="EGC01606.1"/>
    </source>
</evidence>
<dbReference type="EMBL" id="ADKM02000124">
    <property type="protein sequence ID" value="EGC01606.1"/>
    <property type="molecule type" value="Genomic_DNA"/>
</dbReference>
<accession>E9SGH7</accession>
<dbReference type="Proteomes" id="UP000004259">
    <property type="component" value="Unassembled WGS sequence"/>
</dbReference>
<comment type="caution">
    <text evidence="1">The sequence shown here is derived from an EMBL/GenBank/DDBJ whole genome shotgun (WGS) entry which is preliminary data.</text>
</comment>
<keyword evidence="2" id="KW-1185">Reference proteome</keyword>
<protein>
    <submittedName>
        <fullName evidence="1">Uncharacterized protein</fullName>
    </submittedName>
</protein>
<proteinExistence type="predicted"/>
<sequence length="38" mass="4631">MLIVRLQLSSVMITLPYIFVDERELYDIIKNNKDRYDI</sequence>
<dbReference type="AlphaFoldDB" id="E9SGH7"/>
<evidence type="ECO:0000313" key="2">
    <source>
        <dbReference type="Proteomes" id="UP000004259"/>
    </source>
</evidence>
<reference evidence="1 2" key="1">
    <citation type="submission" date="2011-02" db="EMBL/GenBank/DDBJ databases">
        <authorList>
            <person name="Nelson K.E."/>
            <person name="Sutton G."/>
            <person name="Torralba M."/>
            <person name="Durkin S."/>
            <person name="Harkins D."/>
            <person name="Montgomery R."/>
            <person name="Ziemer C."/>
            <person name="Klaassens E."/>
            <person name="Ocuiv P."/>
            <person name="Morrison M."/>
        </authorList>
    </citation>
    <scope>NUCLEOTIDE SEQUENCE [LARGE SCALE GENOMIC DNA]</scope>
    <source>
        <strain evidence="1 2">8</strain>
    </source>
</reference>